<dbReference type="PANTHER" id="PTHR47969">
    <property type="entry name" value="CHROMOSOME-ASSOCIATED KINESIN KIF4A-RELATED"/>
    <property type="match status" value="1"/>
</dbReference>
<dbReference type="Pfam" id="PF00225">
    <property type="entry name" value="Kinesin"/>
    <property type="match status" value="1"/>
</dbReference>
<evidence type="ECO:0000256" key="1">
    <source>
        <dbReference type="ARBA" id="ARBA00022701"/>
    </source>
</evidence>
<name>A0A834ZQN9_TETSI</name>
<dbReference type="GO" id="GO:0007018">
    <property type="term" value="P:microtubule-based movement"/>
    <property type="evidence" value="ECO:0007669"/>
    <property type="project" value="InterPro"/>
</dbReference>
<dbReference type="PANTHER" id="PTHR47969:SF9">
    <property type="entry name" value="KINESIN-LIKE PROTEIN"/>
    <property type="match status" value="1"/>
</dbReference>
<feature type="binding site" evidence="4">
    <location>
        <begin position="117"/>
        <end position="124"/>
    </location>
    <ligand>
        <name>ATP</name>
        <dbReference type="ChEBI" id="CHEBI:30616"/>
    </ligand>
</feature>
<dbReference type="GO" id="GO:0007052">
    <property type="term" value="P:mitotic spindle organization"/>
    <property type="evidence" value="ECO:0007669"/>
    <property type="project" value="TreeGrafter"/>
</dbReference>
<protein>
    <recommendedName>
        <fullName evidence="6">Kinesin motor domain-containing protein</fullName>
    </recommendedName>
</protein>
<keyword evidence="8" id="KW-1185">Reference proteome</keyword>
<dbReference type="GO" id="GO:0008017">
    <property type="term" value="F:microtubule binding"/>
    <property type="evidence" value="ECO:0007669"/>
    <property type="project" value="InterPro"/>
</dbReference>
<dbReference type="OMA" id="CYEEHET"/>
<accession>A0A834ZQN9</accession>
<dbReference type="GO" id="GO:0005875">
    <property type="term" value="C:microtubule associated complex"/>
    <property type="evidence" value="ECO:0007669"/>
    <property type="project" value="TreeGrafter"/>
</dbReference>
<evidence type="ECO:0000256" key="3">
    <source>
        <dbReference type="ARBA" id="ARBA00061615"/>
    </source>
</evidence>
<evidence type="ECO:0000256" key="2">
    <source>
        <dbReference type="ARBA" id="ARBA00023175"/>
    </source>
</evidence>
<keyword evidence="4" id="KW-0067">ATP-binding</keyword>
<dbReference type="InterPro" id="IPR001752">
    <property type="entry name" value="Kinesin_motor_dom"/>
</dbReference>
<dbReference type="InterPro" id="IPR027417">
    <property type="entry name" value="P-loop_NTPase"/>
</dbReference>
<gene>
    <name evidence="7" type="ORF">HHK36_000204</name>
</gene>
<dbReference type="SMART" id="SM00129">
    <property type="entry name" value="KISc"/>
    <property type="match status" value="1"/>
</dbReference>
<dbReference type="Gene3D" id="3.40.850.10">
    <property type="entry name" value="Kinesin motor domain"/>
    <property type="match status" value="1"/>
</dbReference>
<dbReference type="Gene3D" id="1.10.150.280">
    <property type="entry name" value="AF1531-like domain"/>
    <property type="match status" value="1"/>
</dbReference>
<dbReference type="InterPro" id="IPR010994">
    <property type="entry name" value="RuvA_2-like"/>
</dbReference>
<reference evidence="7 8" key="1">
    <citation type="submission" date="2020-04" db="EMBL/GenBank/DDBJ databases">
        <title>Plant Genome Project.</title>
        <authorList>
            <person name="Zhang R.-G."/>
        </authorList>
    </citation>
    <scope>NUCLEOTIDE SEQUENCE [LARGE SCALE GENOMIC DNA]</scope>
    <source>
        <strain evidence="7">YNK0</strain>
        <tissue evidence="7">Leaf</tissue>
    </source>
</reference>
<dbReference type="Proteomes" id="UP000655225">
    <property type="component" value="Unassembled WGS sequence"/>
</dbReference>
<keyword evidence="2 4" id="KW-0505">Motor protein</keyword>
<feature type="domain" description="Kinesin motor" evidence="6">
    <location>
        <begin position="22"/>
        <end position="336"/>
    </location>
</feature>
<organism evidence="7 8">
    <name type="scientific">Tetracentron sinense</name>
    <name type="common">Spur-leaf</name>
    <dbReference type="NCBI Taxonomy" id="13715"/>
    <lineage>
        <taxon>Eukaryota</taxon>
        <taxon>Viridiplantae</taxon>
        <taxon>Streptophyta</taxon>
        <taxon>Embryophyta</taxon>
        <taxon>Tracheophyta</taxon>
        <taxon>Spermatophyta</taxon>
        <taxon>Magnoliopsida</taxon>
        <taxon>Trochodendrales</taxon>
        <taxon>Trochodendraceae</taxon>
        <taxon>Tetracentron</taxon>
    </lineage>
</organism>
<dbReference type="GO" id="GO:0005524">
    <property type="term" value="F:ATP binding"/>
    <property type="evidence" value="ECO:0007669"/>
    <property type="project" value="UniProtKB-UniRule"/>
</dbReference>
<feature type="region of interest" description="Disordered" evidence="5">
    <location>
        <begin position="351"/>
        <end position="377"/>
    </location>
</feature>
<evidence type="ECO:0000259" key="6">
    <source>
        <dbReference type="PROSITE" id="PS50067"/>
    </source>
</evidence>
<dbReference type="PRINTS" id="PR00380">
    <property type="entry name" value="KINESINHEAVY"/>
</dbReference>
<dbReference type="GO" id="GO:0005874">
    <property type="term" value="C:microtubule"/>
    <property type="evidence" value="ECO:0007669"/>
    <property type="project" value="UniProtKB-KW"/>
</dbReference>
<comment type="similarity">
    <text evidence="3">Belongs to the TRAFAC class myosin-kinesin ATPase superfamily. Kinesin family. KIN-10 subfamily.</text>
</comment>
<dbReference type="EMBL" id="JABCRI010000001">
    <property type="protein sequence ID" value="KAF8412244.1"/>
    <property type="molecule type" value="Genomic_DNA"/>
</dbReference>
<comment type="caution">
    <text evidence="7">The sequence shown here is derived from an EMBL/GenBank/DDBJ whole genome shotgun (WGS) entry which is preliminary data.</text>
</comment>
<keyword evidence="1" id="KW-0493">Microtubule</keyword>
<dbReference type="AlphaFoldDB" id="A0A834ZQN9"/>
<dbReference type="InterPro" id="IPR027640">
    <property type="entry name" value="Kinesin-like_fam"/>
</dbReference>
<evidence type="ECO:0000313" key="8">
    <source>
        <dbReference type="Proteomes" id="UP000655225"/>
    </source>
</evidence>
<dbReference type="SUPFAM" id="SSF47781">
    <property type="entry name" value="RuvA domain 2-like"/>
    <property type="match status" value="1"/>
</dbReference>
<evidence type="ECO:0000256" key="4">
    <source>
        <dbReference type="PROSITE-ProRule" id="PRU00283"/>
    </source>
</evidence>
<keyword evidence="4" id="KW-0547">Nucleotide-binding</keyword>
<dbReference type="GO" id="GO:0003777">
    <property type="term" value="F:microtubule motor activity"/>
    <property type="evidence" value="ECO:0007669"/>
    <property type="project" value="InterPro"/>
</dbReference>
<dbReference type="OrthoDB" id="3176171at2759"/>
<dbReference type="GO" id="GO:0051231">
    <property type="term" value="P:spindle elongation"/>
    <property type="evidence" value="ECO:0007669"/>
    <property type="project" value="TreeGrafter"/>
</dbReference>
<evidence type="ECO:0000313" key="7">
    <source>
        <dbReference type="EMBL" id="KAF8412244.1"/>
    </source>
</evidence>
<sequence length="650" mass="71876">MALSAANPSQIKANLGSDSHRKIRIIGKIRASTDEEIESSNANGVVKPWISVQKPNGESSDSVTISFGDQTTSRKESYKLDFCYEKNEDVSQIFSREIKPLLSGIFHGLNASIIAYGARGGGKTYTIQGSDEKPGLALLAMAEILSMSKEIGNLVTISCYEIYQDHIYDLLEHKEQEVLVLEDAVGRIQLKGLSQASSDSIYEHFPQKGINNVNRRSHNGLIVYVSCNERDSDTHIVGKMNFVDLAGYEDTKRKSNDGHHLVEGTRINKSIYTFQNVVYALNANESHVPYRESKLTRVLQDSLGGTSTTLMINCLNPSFCQDTIYTVSLASRSCLVVNSVCSDSTKKTKTGTTSMTFLSSPKTRRPQTLSTSIRKHGSSRLHLTEKKACGVPSAMKERKLFDEVNPIISSEQENSVSDASSAITPPALKEEISLSAPPKTIDSPTQNENDVFPPNEHSHPDISIGMIYGSKVNTSLEEDYKIDVEKKSSLINESGSPPLSARLRELSNSLKSLCYSTPLSIKMPQEVGNSCNNQVCTNIMEPKTPGVENRLRFNDNWEMTNIASPLETLNMRSSGIKKSLVREHLQFLNTASKEELKGLKGIGEKRANYILELRERSPEAFKDLNDLRDIGLSTKQINGMMKKVAGELFD</sequence>
<proteinExistence type="inferred from homology"/>
<dbReference type="FunFam" id="1.10.150.280:FF:000003">
    <property type="entry name" value="Kinesin-like protein KIN-10C"/>
    <property type="match status" value="1"/>
</dbReference>
<dbReference type="Pfam" id="PF12836">
    <property type="entry name" value="HHH_3"/>
    <property type="match status" value="1"/>
</dbReference>
<feature type="compositionally biased region" description="Polar residues" evidence="5">
    <location>
        <begin position="357"/>
        <end position="372"/>
    </location>
</feature>
<dbReference type="SUPFAM" id="SSF52540">
    <property type="entry name" value="P-loop containing nucleoside triphosphate hydrolases"/>
    <property type="match status" value="1"/>
</dbReference>
<feature type="region of interest" description="Disordered" evidence="5">
    <location>
        <begin position="429"/>
        <end position="463"/>
    </location>
</feature>
<evidence type="ECO:0000256" key="5">
    <source>
        <dbReference type="SAM" id="MobiDB-lite"/>
    </source>
</evidence>
<dbReference type="InterPro" id="IPR036961">
    <property type="entry name" value="Kinesin_motor_dom_sf"/>
</dbReference>
<dbReference type="PROSITE" id="PS50067">
    <property type="entry name" value="KINESIN_MOTOR_2"/>
    <property type="match status" value="1"/>
</dbReference>